<keyword evidence="2" id="KW-1185">Reference proteome</keyword>
<dbReference type="Proteomes" id="UP000683246">
    <property type="component" value="Chromosome"/>
</dbReference>
<name>A0A8J8MHK5_9FIRM</name>
<dbReference type="EMBL" id="CP058649">
    <property type="protein sequence ID" value="QUI21666.1"/>
    <property type="molecule type" value="Genomic_DNA"/>
</dbReference>
<organism evidence="1 2">
    <name type="scientific">Vallitalea pronyensis</name>
    <dbReference type="NCBI Taxonomy" id="1348613"/>
    <lineage>
        <taxon>Bacteria</taxon>
        <taxon>Bacillati</taxon>
        <taxon>Bacillota</taxon>
        <taxon>Clostridia</taxon>
        <taxon>Lachnospirales</taxon>
        <taxon>Vallitaleaceae</taxon>
        <taxon>Vallitalea</taxon>
    </lineage>
</organism>
<reference evidence="1" key="1">
    <citation type="submission" date="2020-07" db="EMBL/GenBank/DDBJ databases">
        <title>Vallitalea pronyensis genome.</title>
        <authorList>
            <person name="Postec A."/>
        </authorList>
    </citation>
    <scope>NUCLEOTIDE SEQUENCE</scope>
    <source>
        <strain evidence="1">FatNI3</strain>
    </source>
</reference>
<evidence type="ECO:0000313" key="2">
    <source>
        <dbReference type="Proteomes" id="UP000683246"/>
    </source>
</evidence>
<dbReference type="KEGG" id="vpy:HZI73_04870"/>
<gene>
    <name evidence="1" type="ORF">HZI73_04870</name>
</gene>
<dbReference type="AlphaFoldDB" id="A0A8J8MHK5"/>
<sequence>MNHKNQLIELLERAIIRVSTLISKTKHIEFLNEFRSTLEKIKVDAMHDNIPKTGTPRGLTKWLGEYINQIDDKSFLNLVAQIDELLATYY</sequence>
<proteinExistence type="predicted"/>
<evidence type="ECO:0000313" key="1">
    <source>
        <dbReference type="EMBL" id="QUI21666.1"/>
    </source>
</evidence>
<dbReference type="RefSeq" id="WP_212697136.1">
    <property type="nucleotide sequence ID" value="NZ_CP058649.1"/>
</dbReference>
<protein>
    <submittedName>
        <fullName evidence="1">Uncharacterized protein</fullName>
    </submittedName>
</protein>
<accession>A0A8J8MHK5</accession>